<accession>A0A2N5GQR0</accession>
<dbReference type="GO" id="GO:0140359">
    <property type="term" value="F:ABC-type transporter activity"/>
    <property type="evidence" value="ECO:0007669"/>
    <property type="project" value="InterPro"/>
</dbReference>
<dbReference type="Pfam" id="PF12679">
    <property type="entry name" value="ABC2_membrane_2"/>
    <property type="match status" value="1"/>
</dbReference>
<feature type="transmembrane region" description="Helical" evidence="1">
    <location>
        <begin position="157"/>
        <end position="181"/>
    </location>
</feature>
<dbReference type="EMBL" id="PGVD01000046">
    <property type="protein sequence ID" value="PLR94766.1"/>
    <property type="molecule type" value="Genomic_DNA"/>
</dbReference>
<feature type="transmembrane region" description="Helical" evidence="1">
    <location>
        <begin position="238"/>
        <end position="257"/>
    </location>
</feature>
<reference evidence="2 4" key="1">
    <citation type="submission" date="2017-11" db="EMBL/GenBank/DDBJ databases">
        <title>Comparitive Functional Genomics of Dry Heat Resistant strains isolated from the Viking Spacecraft.</title>
        <authorList>
            <person name="Seuylemezian A."/>
            <person name="Cooper K."/>
            <person name="Vaishampayan P."/>
        </authorList>
    </citation>
    <scope>NUCLEOTIDE SEQUENCE [LARGE SCALE GENOMIC DNA]</scope>
    <source>
        <strain evidence="2 4">M4.6</strain>
    </source>
</reference>
<keyword evidence="1" id="KW-1133">Transmembrane helix</keyword>
<evidence type="ECO:0000256" key="1">
    <source>
        <dbReference type="SAM" id="Phobius"/>
    </source>
</evidence>
<feature type="transmembrane region" description="Helical" evidence="1">
    <location>
        <begin position="188"/>
        <end position="206"/>
    </location>
</feature>
<keyword evidence="1" id="KW-0472">Membrane</keyword>
<evidence type="ECO:0000313" key="4">
    <source>
        <dbReference type="Proteomes" id="UP000234951"/>
    </source>
</evidence>
<dbReference type="RefSeq" id="WP_101575839.1">
    <property type="nucleotide sequence ID" value="NZ_PGVA01000005.1"/>
</dbReference>
<reference evidence="3 5" key="2">
    <citation type="submission" date="2017-12" db="EMBL/GenBank/DDBJ databases">
        <title>Comparative Functional Genomics of Dry Heat Resistant strains isolated from the Viking Spacecraft.</title>
        <authorList>
            <person name="Seuylemezian A."/>
            <person name="Cooper K."/>
            <person name="Vaishampayan P."/>
        </authorList>
    </citation>
    <scope>NUCLEOTIDE SEQUENCE [LARGE SCALE GENOMIC DNA]</scope>
    <source>
        <strain evidence="3 5">ATCC 29669</strain>
    </source>
</reference>
<dbReference type="Proteomes" id="UP000235114">
    <property type="component" value="Unassembled WGS sequence"/>
</dbReference>
<organism evidence="2 4">
    <name type="scientific">Bacillus canaveralius</name>
    <dbReference type="NCBI Taxonomy" id="1403243"/>
    <lineage>
        <taxon>Bacteria</taxon>
        <taxon>Bacillati</taxon>
        <taxon>Bacillota</taxon>
        <taxon>Bacilli</taxon>
        <taxon>Bacillales</taxon>
        <taxon>Bacillaceae</taxon>
        <taxon>Bacillus</taxon>
    </lineage>
</organism>
<sequence length="264" mass="29053">MNIFLREMKAIRKSLLIWCSGVVFMIGAGMGKYAGLASTGDSMNELMASMPKSLQAIMGTGSLDLSKVIGYYGMLYLYLAVMATIHACMLGANMISKEERDKTAEFLLVKPISRGRIITYKLLAAFVNIIIFNLITLISSLVMVHKYADGEEVIGDIMIMMLGMFFLQLIFLAIGTAIAAINNNPKSPTSISTGILLVTFILSIAIDLNGKLEKLSYFTPFKYFDAKNLISEGIENSFVLLSVVLITGLIIATYVFYQKRDINA</sequence>
<dbReference type="EMBL" id="PGVA01000005">
    <property type="protein sequence ID" value="PLR85573.1"/>
    <property type="molecule type" value="Genomic_DNA"/>
</dbReference>
<keyword evidence="5" id="KW-1185">Reference proteome</keyword>
<proteinExistence type="predicted"/>
<protein>
    <submittedName>
        <fullName evidence="2">ABC transporter</fullName>
    </submittedName>
</protein>
<dbReference type="PANTHER" id="PTHR43471:SF12">
    <property type="entry name" value="HYPOTHETICAL MEMBRANE PROTEIN, CONSERVED"/>
    <property type="match status" value="1"/>
</dbReference>
<dbReference type="GO" id="GO:0005886">
    <property type="term" value="C:plasma membrane"/>
    <property type="evidence" value="ECO:0007669"/>
    <property type="project" value="UniProtKB-SubCell"/>
</dbReference>
<evidence type="ECO:0000313" key="5">
    <source>
        <dbReference type="Proteomes" id="UP000235114"/>
    </source>
</evidence>
<dbReference type="AlphaFoldDB" id="A0A2N5GQR0"/>
<evidence type="ECO:0000313" key="3">
    <source>
        <dbReference type="EMBL" id="PLR94766.1"/>
    </source>
</evidence>
<comment type="caution">
    <text evidence="2">The sequence shown here is derived from an EMBL/GenBank/DDBJ whole genome shotgun (WGS) entry which is preliminary data.</text>
</comment>
<feature type="transmembrane region" description="Helical" evidence="1">
    <location>
        <begin position="122"/>
        <end position="145"/>
    </location>
</feature>
<feature type="transmembrane region" description="Helical" evidence="1">
    <location>
        <begin position="69"/>
        <end position="92"/>
    </location>
</feature>
<dbReference type="PANTHER" id="PTHR43471">
    <property type="entry name" value="ABC TRANSPORTER PERMEASE"/>
    <property type="match status" value="1"/>
</dbReference>
<name>A0A2N5GQR0_9BACI</name>
<dbReference type="OrthoDB" id="9800309at2"/>
<evidence type="ECO:0000313" key="2">
    <source>
        <dbReference type="EMBL" id="PLR85573.1"/>
    </source>
</evidence>
<keyword evidence="1" id="KW-0812">Transmembrane</keyword>
<dbReference type="Proteomes" id="UP000234951">
    <property type="component" value="Unassembled WGS sequence"/>
</dbReference>
<gene>
    <name evidence="2" type="ORF">CU635_03725</name>
    <name evidence="3" type="ORF">CVD25_16320</name>
</gene>